<reference evidence="1" key="1">
    <citation type="submission" date="2016-08" db="EMBL/GenBank/DDBJ databases">
        <authorList>
            <person name="Seilhamer J.J."/>
        </authorList>
    </citation>
    <scope>NUCLEOTIDE SEQUENCE</scope>
    <source>
        <strain evidence="1">86</strain>
    </source>
</reference>
<dbReference type="EMBL" id="FMJD01000004">
    <property type="protein sequence ID" value="SCM73707.1"/>
    <property type="molecule type" value="Genomic_DNA"/>
</dbReference>
<accession>A0A212L8A4</accession>
<proteinExistence type="predicted"/>
<dbReference type="RefSeq" id="WP_288199559.1">
    <property type="nucleotide sequence ID" value="NZ_LT608334.1"/>
</dbReference>
<sequence length="56" mass="6008">MAAATYTTFMDAIETRASAAGGADSVWKATSRLPAGYSSPEKICMRFMREMGAGRQ</sequence>
<dbReference type="AlphaFoldDB" id="A0A212L8A4"/>
<name>A0A212L8A4_9HYPH</name>
<organism evidence="1">
    <name type="scientific">uncultured Pleomorphomonas sp</name>
    <dbReference type="NCBI Taxonomy" id="442121"/>
    <lineage>
        <taxon>Bacteria</taxon>
        <taxon>Pseudomonadati</taxon>
        <taxon>Pseudomonadota</taxon>
        <taxon>Alphaproteobacteria</taxon>
        <taxon>Hyphomicrobiales</taxon>
        <taxon>Pleomorphomonadaceae</taxon>
        <taxon>Pleomorphomonas</taxon>
        <taxon>environmental samples</taxon>
    </lineage>
</organism>
<evidence type="ECO:0000313" key="1">
    <source>
        <dbReference type="EMBL" id="SCM73707.1"/>
    </source>
</evidence>
<gene>
    <name evidence="1" type="ORF">KL86PLE_120050</name>
</gene>
<protein>
    <submittedName>
        <fullName evidence="1">Uncharacterized protein</fullName>
    </submittedName>
</protein>